<dbReference type="GO" id="GO:1903724">
    <property type="term" value="P:positive regulation of centriole elongation"/>
    <property type="evidence" value="ECO:0007669"/>
    <property type="project" value="Ensembl"/>
</dbReference>
<dbReference type="PANTHER" id="PTHR14817:SF2">
    <property type="entry name" value="COILED-COIL DOMAIN-CONTAINING PROTEIN 15"/>
    <property type="match status" value="1"/>
</dbReference>
<dbReference type="Proteomes" id="UP000694425">
    <property type="component" value="Unplaced"/>
</dbReference>
<dbReference type="GO" id="GO:0060271">
    <property type="term" value="P:cilium assembly"/>
    <property type="evidence" value="ECO:0007669"/>
    <property type="project" value="Ensembl"/>
</dbReference>
<proteinExistence type="predicted"/>
<dbReference type="AlphaFoldDB" id="A0A8C7BWG4"/>
<sequence length="757" mass="87967">MPGSMAPLKKPRNTARVPLALNPLKSKDVLAVLAERNQAIMPVGAWVEPALPDSSEVPAYTSAYMIEEELKEKLRKKQEDLKHFQRQVKRRVNQQIRLRRKQQFQRSYEAAEKEGSIAMQSSDPARLTPKRTSVFPDNLNAAIGSAGLPPSQMLGDRMDDRENQNELLQQAQALSQTMKQARHRLASFKTVNKKNASVFADSRRETSPPQEEPDSEESSSITTDKEAENLFWEDQHSLFSEDRNKPFSRVQKVQFKNPLFAVMKKEEQKQLDLQGLQNILPEAQDYLPEGQGDLLEAEGDLTVVQSVELEAESVEPEAKSVEPKLSIPAIELESQAAEPKAQPIEPKAQAIKIKTQGIMPEAQNIELEDESIVSEVQDLLPKEQCVLPKDQNILTRCQDQDFLLKDQDLLLKDQNILPECQDQHFPPKDHHVLPEDQNSQSKFQDQDFLLKDQHQHFLPREQLVALVRQFQLPSFMRAERMSDELPLEYPQYVEPKTRDRASPREQVEQPSVGTAERWREDLLLDDHQHLPAKHQREACSKRQVYDEYQSRSSTEFQIPLTLQSGVDQEEDKRERQKQYLRYRRLFMDIEREQVKEQQRQKEHQKKVEKIKKKKEQQRYAEEQRILRMNFHEELYSGEKMSDILAQLKLEELKGVREKQQQREKESQRYMEALRAQIQEKMRLYNITLPPLCCCGPDFWDAHPDTCANNCIFYKNHRAYTRALHSVINSCDIPEGTSTVRVAMHNLASVHRRTLKNL</sequence>
<protein>
    <submittedName>
        <fullName evidence="2">Coiled-coil domain containing 15</fullName>
    </submittedName>
</protein>
<evidence type="ECO:0000313" key="3">
    <source>
        <dbReference type="Proteomes" id="UP000694425"/>
    </source>
</evidence>
<evidence type="ECO:0000256" key="1">
    <source>
        <dbReference type="SAM" id="MobiDB-lite"/>
    </source>
</evidence>
<feature type="region of interest" description="Disordered" evidence="1">
    <location>
        <begin position="494"/>
        <end position="513"/>
    </location>
</feature>
<dbReference type="GO" id="GO:0005813">
    <property type="term" value="C:centrosome"/>
    <property type="evidence" value="ECO:0007669"/>
    <property type="project" value="Ensembl"/>
</dbReference>
<dbReference type="PANTHER" id="PTHR14817">
    <property type="entry name" value="COILED-COIL DOMAIN-CONTAINING PROTEIN 15"/>
    <property type="match status" value="1"/>
</dbReference>
<feature type="region of interest" description="Disordered" evidence="1">
    <location>
        <begin position="196"/>
        <end position="223"/>
    </location>
</feature>
<dbReference type="Ensembl" id="ENSNVIT00000030781.1">
    <property type="protein sequence ID" value="ENSNVIP00000026535.1"/>
    <property type="gene ID" value="ENSNVIG00000020521.1"/>
</dbReference>
<evidence type="ECO:0000313" key="2">
    <source>
        <dbReference type="Ensembl" id="ENSNVIP00000026535.1"/>
    </source>
</evidence>
<reference evidence="2" key="2">
    <citation type="submission" date="2025-09" db="UniProtKB">
        <authorList>
            <consortium name="Ensembl"/>
        </authorList>
    </citation>
    <scope>IDENTIFICATION</scope>
</reference>
<dbReference type="GeneTree" id="ENSGT00500000044966"/>
<dbReference type="InterPro" id="IPR037693">
    <property type="entry name" value="CCDC15"/>
</dbReference>
<name>A0A8C7BWG4_NEOVI</name>
<dbReference type="GO" id="GO:0005814">
    <property type="term" value="C:centriole"/>
    <property type="evidence" value="ECO:0007669"/>
    <property type="project" value="Ensembl"/>
</dbReference>
<keyword evidence="3" id="KW-1185">Reference proteome</keyword>
<organism evidence="2 3">
    <name type="scientific">Neovison vison</name>
    <name type="common">American mink</name>
    <name type="synonym">Mustela vison</name>
    <dbReference type="NCBI Taxonomy" id="452646"/>
    <lineage>
        <taxon>Eukaryota</taxon>
        <taxon>Metazoa</taxon>
        <taxon>Chordata</taxon>
        <taxon>Craniata</taxon>
        <taxon>Vertebrata</taxon>
        <taxon>Euteleostomi</taxon>
        <taxon>Mammalia</taxon>
        <taxon>Eutheria</taxon>
        <taxon>Laurasiatheria</taxon>
        <taxon>Carnivora</taxon>
        <taxon>Caniformia</taxon>
        <taxon>Musteloidea</taxon>
        <taxon>Mustelidae</taxon>
        <taxon>Mustelinae</taxon>
        <taxon>Neogale</taxon>
    </lineage>
</organism>
<reference evidence="2" key="1">
    <citation type="submission" date="2025-08" db="UniProtKB">
        <authorList>
            <consortium name="Ensembl"/>
        </authorList>
    </citation>
    <scope>IDENTIFICATION</scope>
</reference>
<accession>A0A8C7BWG4</accession>
<feature type="compositionally biased region" description="Basic and acidic residues" evidence="1">
    <location>
        <begin position="495"/>
        <end position="507"/>
    </location>
</feature>